<comment type="cofactor">
    <cofactor evidence="11">
        <name>Mg(2+)</name>
        <dbReference type="ChEBI" id="CHEBI:18420"/>
    </cofactor>
    <text evidence="11">Binds 1 Mg(2+) ion per subunit.</text>
</comment>
<keyword evidence="6 11" id="KW-0808">Transferase</keyword>
<dbReference type="PROSITE" id="PS00187">
    <property type="entry name" value="TPP_ENZYMES"/>
    <property type="match status" value="1"/>
</dbReference>
<dbReference type="STRING" id="1433126.BN938_2332"/>
<keyword evidence="10 11" id="KW-0100">Branched-chain amino acid biosynthesis</keyword>
<evidence type="ECO:0000256" key="1">
    <source>
        <dbReference type="ARBA" id="ARBA00004974"/>
    </source>
</evidence>
<dbReference type="Pfam" id="PF00205">
    <property type="entry name" value="TPP_enzyme_M"/>
    <property type="match status" value="1"/>
</dbReference>
<dbReference type="InterPro" id="IPR011766">
    <property type="entry name" value="TPP_enzyme_TPP-bd"/>
</dbReference>
<evidence type="ECO:0000256" key="9">
    <source>
        <dbReference type="ARBA" id="ARBA00023052"/>
    </source>
</evidence>
<comment type="pathway">
    <text evidence="2 11">Amino-acid biosynthesis; L-valine biosynthesis; L-valine from pyruvate: step 1/4.</text>
</comment>
<comment type="similarity">
    <text evidence="3 11">Belongs to the TPP enzyme family.</text>
</comment>
<evidence type="ECO:0000256" key="2">
    <source>
        <dbReference type="ARBA" id="ARBA00005025"/>
    </source>
</evidence>
<dbReference type="PATRIC" id="fig|1433126.3.peg.2304"/>
<dbReference type="InterPro" id="IPR000399">
    <property type="entry name" value="TPP-bd_CS"/>
</dbReference>
<keyword evidence="16" id="KW-1185">Reference proteome</keyword>
<dbReference type="EMBL" id="HG934468">
    <property type="protein sequence ID" value="CDN32404.1"/>
    <property type="molecule type" value="Genomic_DNA"/>
</dbReference>
<proteinExistence type="inferred from homology"/>
<dbReference type="SUPFAM" id="SSF52518">
    <property type="entry name" value="Thiamin diphosphate-binding fold (THDP-binding)"/>
    <property type="match status" value="2"/>
</dbReference>
<dbReference type="PANTHER" id="PTHR18968">
    <property type="entry name" value="THIAMINE PYROPHOSPHATE ENZYMES"/>
    <property type="match status" value="1"/>
</dbReference>
<dbReference type="GO" id="GO:0005948">
    <property type="term" value="C:acetolactate synthase complex"/>
    <property type="evidence" value="ECO:0007669"/>
    <property type="project" value="TreeGrafter"/>
</dbReference>
<dbReference type="NCBIfam" id="TIGR00118">
    <property type="entry name" value="acolac_lg"/>
    <property type="match status" value="1"/>
</dbReference>
<feature type="domain" description="Thiamine pyrophosphate enzyme N-terminal TPP-binding" evidence="14">
    <location>
        <begin position="14"/>
        <end position="130"/>
    </location>
</feature>
<dbReference type="GO" id="GO:0003984">
    <property type="term" value="F:acetolactate synthase activity"/>
    <property type="evidence" value="ECO:0007669"/>
    <property type="project" value="UniProtKB-EC"/>
</dbReference>
<dbReference type="GO" id="GO:0009099">
    <property type="term" value="P:L-valine biosynthetic process"/>
    <property type="evidence" value="ECO:0007669"/>
    <property type="project" value="UniProtKB-UniPathway"/>
</dbReference>
<dbReference type="InterPro" id="IPR012001">
    <property type="entry name" value="Thiamin_PyroP_enz_TPP-bd_dom"/>
</dbReference>
<evidence type="ECO:0000313" key="15">
    <source>
        <dbReference type="EMBL" id="CDN32404.1"/>
    </source>
</evidence>
<dbReference type="InterPro" id="IPR012846">
    <property type="entry name" value="Acetolactate_synth_lsu"/>
</dbReference>
<keyword evidence="5 11" id="KW-0028">Amino-acid biosynthesis</keyword>
<dbReference type="FunFam" id="3.40.50.1220:FF:000008">
    <property type="entry name" value="Acetolactate synthase"/>
    <property type="match status" value="1"/>
</dbReference>
<dbReference type="FunFam" id="3.40.50.970:FF:000007">
    <property type="entry name" value="Acetolactate synthase"/>
    <property type="match status" value="1"/>
</dbReference>
<evidence type="ECO:0000313" key="16">
    <source>
        <dbReference type="Proteomes" id="UP000027616"/>
    </source>
</evidence>
<dbReference type="Gene3D" id="3.40.50.970">
    <property type="match status" value="2"/>
</dbReference>
<dbReference type="Proteomes" id="UP000027616">
    <property type="component" value="Chromosome I"/>
</dbReference>
<feature type="domain" description="Thiamine pyrophosphate enzyme TPP-binding" evidence="13">
    <location>
        <begin position="400"/>
        <end position="547"/>
    </location>
</feature>
<reference evidence="15 16" key="1">
    <citation type="journal article" date="2015" name="Genome Announc.">
        <title>Complete Genome Sequence of the Novel Leech Symbiont Mucinivorans hirudinis M3T.</title>
        <authorList>
            <person name="Nelson M.C."/>
            <person name="Bomar L."/>
            <person name="Graf J."/>
        </authorList>
    </citation>
    <scope>NUCLEOTIDE SEQUENCE [LARGE SCALE GENOMIC DNA]</scope>
    <source>
        <strain evidence="16">M3</strain>
    </source>
</reference>
<dbReference type="InterPro" id="IPR029035">
    <property type="entry name" value="DHS-like_NAD/FAD-binding_dom"/>
</dbReference>
<dbReference type="UniPathway" id="UPA00047">
    <property type="reaction ID" value="UER00055"/>
</dbReference>
<dbReference type="Gene3D" id="3.40.50.1220">
    <property type="entry name" value="TPP-binding domain"/>
    <property type="match status" value="1"/>
</dbReference>
<dbReference type="GO" id="GO:0000287">
    <property type="term" value="F:magnesium ion binding"/>
    <property type="evidence" value="ECO:0007669"/>
    <property type="project" value="UniProtKB-UniRule"/>
</dbReference>
<dbReference type="InterPro" id="IPR029061">
    <property type="entry name" value="THDP-binding"/>
</dbReference>
<evidence type="ECO:0000256" key="5">
    <source>
        <dbReference type="ARBA" id="ARBA00022605"/>
    </source>
</evidence>
<dbReference type="PANTHER" id="PTHR18968:SF13">
    <property type="entry name" value="ACETOLACTATE SYNTHASE CATALYTIC SUBUNIT, MITOCHONDRIAL"/>
    <property type="match status" value="1"/>
</dbReference>
<comment type="cofactor">
    <cofactor evidence="11">
        <name>thiamine diphosphate</name>
        <dbReference type="ChEBI" id="CHEBI:58937"/>
    </cofactor>
    <text evidence="11">Binds 1 thiamine pyrophosphate per subunit.</text>
</comment>
<evidence type="ECO:0000259" key="14">
    <source>
        <dbReference type="Pfam" id="PF02776"/>
    </source>
</evidence>
<dbReference type="eggNOG" id="COG0028">
    <property type="taxonomic scope" value="Bacteria"/>
</dbReference>
<comment type="catalytic activity">
    <reaction evidence="11">
        <text>2 pyruvate + H(+) = (2S)-2-acetolactate + CO2</text>
        <dbReference type="Rhea" id="RHEA:25249"/>
        <dbReference type="ChEBI" id="CHEBI:15361"/>
        <dbReference type="ChEBI" id="CHEBI:15378"/>
        <dbReference type="ChEBI" id="CHEBI:16526"/>
        <dbReference type="ChEBI" id="CHEBI:58476"/>
        <dbReference type="EC" id="2.2.1.6"/>
    </reaction>
</comment>
<dbReference type="CDD" id="cd07035">
    <property type="entry name" value="TPP_PYR_POX_like"/>
    <property type="match status" value="1"/>
</dbReference>
<dbReference type="SUPFAM" id="SSF52467">
    <property type="entry name" value="DHS-like NAD/FAD-binding domain"/>
    <property type="match status" value="1"/>
</dbReference>
<keyword evidence="8 11" id="KW-0460">Magnesium</keyword>
<dbReference type="Pfam" id="PF02776">
    <property type="entry name" value="TPP_enzyme_N"/>
    <property type="match status" value="1"/>
</dbReference>
<keyword evidence="9 11" id="KW-0786">Thiamine pyrophosphate</keyword>
<dbReference type="InterPro" id="IPR039368">
    <property type="entry name" value="AHAS_TPP"/>
</dbReference>
<dbReference type="InterPro" id="IPR045229">
    <property type="entry name" value="TPP_enz"/>
</dbReference>
<dbReference type="AlphaFoldDB" id="A0A060RE64"/>
<feature type="domain" description="Thiamine pyrophosphate enzyme central" evidence="12">
    <location>
        <begin position="204"/>
        <end position="337"/>
    </location>
</feature>
<dbReference type="EC" id="2.2.1.6" evidence="4 11"/>
<keyword evidence="7 11" id="KW-0479">Metal-binding</keyword>
<evidence type="ECO:0000256" key="4">
    <source>
        <dbReference type="ARBA" id="ARBA00013145"/>
    </source>
</evidence>
<dbReference type="Pfam" id="PF02775">
    <property type="entry name" value="TPP_enzyme_C"/>
    <property type="match status" value="1"/>
</dbReference>
<dbReference type="GO" id="GO:0009097">
    <property type="term" value="P:isoleucine biosynthetic process"/>
    <property type="evidence" value="ECO:0007669"/>
    <property type="project" value="UniProtKB-UniPathway"/>
</dbReference>
<protein>
    <recommendedName>
        <fullName evidence="4 11">Acetolactate synthase</fullName>
        <ecNumber evidence="4 11">2.2.1.6</ecNumber>
    </recommendedName>
</protein>
<dbReference type="GO" id="GO:0050660">
    <property type="term" value="F:flavin adenine dinucleotide binding"/>
    <property type="evidence" value="ECO:0007669"/>
    <property type="project" value="InterPro"/>
</dbReference>
<evidence type="ECO:0000259" key="12">
    <source>
        <dbReference type="Pfam" id="PF00205"/>
    </source>
</evidence>
<evidence type="ECO:0000256" key="8">
    <source>
        <dbReference type="ARBA" id="ARBA00022842"/>
    </source>
</evidence>
<dbReference type="GO" id="GO:0030976">
    <property type="term" value="F:thiamine pyrophosphate binding"/>
    <property type="evidence" value="ECO:0007669"/>
    <property type="project" value="UniProtKB-UniRule"/>
</dbReference>
<dbReference type="UniPathway" id="UPA00049">
    <property type="reaction ID" value="UER00059"/>
</dbReference>
<evidence type="ECO:0000256" key="7">
    <source>
        <dbReference type="ARBA" id="ARBA00022723"/>
    </source>
</evidence>
<dbReference type="KEGG" id="rbc:BN938_2332"/>
<evidence type="ECO:0000256" key="3">
    <source>
        <dbReference type="ARBA" id="ARBA00007812"/>
    </source>
</evidence>
<dbReference type="CDD" id="cd02015">
    <property type="entry name" value="TPP_AHAS"/>
    <property type="match status" value="1"/>
</dbReference>
<dbReference type="HOGENOM" id="CLU_013748_1_2_10"/>
<dbReference type="OrthoDB" id="4494979at2"/>
<comment type="pathway">
    <text evidence="1 11">Amino-acid biosynthesis; L-isoleucine biosynthesis; L-isoleucine from 2-oxobutanoate: step 1/4.</text>
</comment>
<accession>A0A060RE64</accession>
<organism evidence="15 16">
    <name type="scientific">Mucinivorans hirudinis</name>
    <dbReference type="NCBI Taxonomy" id="1433126"/>
    <lineage>
        <taxon>Bacteria</taxon>
        <taxon>Pseudomonadati</taxon>
        <taxon>Bacteroidota</taxon>
        <taxon>Bacteroidia</taxon>
        <taxon>Bacteroidales</taxon>
        <taxon>Rikenellaceae</taxon>
        <taxon>Mucinivorans</taxon>
    </lineage>
</organism>
<evidence type="ECO:0000259" key="13">
    <source>
        <dbReference type="Pfam" id="PF02775"/>
    </source>
</evidence>
<sequence length="572" mass="62447">MTSQEITTTAKNITGADMLLRSLQAEGVDTIFGYPGGTIMPVYDELLNHTEKLRHILTRHEQGAVHAAQGYSRVSGRVGVCFATSGPGATNLTTGIADAMIDSTPLVCITAQVNAPLLGSDAFQEADIINMTAPVTKWNFQITNHTEIAGAVAKAFYIARTGRPGPVVLEITRNAQVTRGDFDYAPCEGIRGYRPVPGIPMEDLAEATRLIASSHKPLILAGNGVKISGAEEALVRFAESGNIPIASTLMGLSVVPTSHPLYVGMLGMHGNLAANRMTQEADLIIAVGMRFSDRVTGKLDRYAPKAKIIHIDIDPVEINKNVRPTVEVCCDARSALEILAVATQYQDRDEWLEYARKEYLIEWENVIKENLYPEREELTMAEVVNEVAVQGEANAVIVTDVGQQQMIAARYSKFNNTRSMITSGGLGTMGFGLPAAVGAKIAQPEREVVAFLGDGGFQMTMQELGTMLHWGIGVKVVVLNNYFLGMVRQWQQLFWNKRYAMTPLENPDFVMIARAYGIPAKRVTERKYLKEAVAEMLATEGAYFLEVVVGREDNVFPMVPAGASISDLIFNE</sequence>
<evidence type="ECO:0000256" key="6">
    <source>
        <dbReference type="ARBA" id="ARBA00022679"/>
    </source>
</evidence>
<name>A0A060RE64_9BACT</name>
<evidence type="ECO:0000256" key="11">
    <source>
        <dbReference type="RuleBase" id="RU003591"/>
    </source>
</evidence>
<evidence type="ECO:0000256" key="10">
    <source>
        <dbReference type="ARBA" id="ARBA00023304"/>
    </source>
</evidence>
<dbReference type="InterPro" id="IPR012000">
    <property type="entry name" value="Thiamin_PyroP_enz_cen_dom"/>
</dbReference>
<gene>
    <name evidence="15" type="ORF">BN938_2332</name>
</gene>